<dbReference type="InterPro" id="IPR027417">
    <property type="entry name" value="P-loop_NTPase"/>
</dbReference>
<dbReference type="InterPro" id="IPR049730">
    <property type="entry name" value="SNF2/RAD54-like_C"/>
</dbReference>
<dbReference type="InterPro" id="IPR000330">
    <property type="entry name" value="SNF2_N"/>
</dbReference>
<evidence type="ECO:0000256" key="1">
    <source>
        <dbReference type="ARBA" id="ARBA00022741"/>
    </source>
</evidence>
<comment type="caution">
    <text evidence="7">The sequence shown here is derived from an EMBL/GenBank/DDBJ whole genome shotgun (WGS) entry which is preliminary data.</text>
</comment>
<dbReference type="GO" id="GO:0005524">
    <property type="term" value="F:ATP binding"/>
    <property type="evidence" value="ECO:0007669"/>
    <property type="project" value="UniProtKB-KW"/>
</dbReference>
<gene>
    <name evidence="7" type="ORF">H6P81_004440</name>
</gene>
<protein>
    <recommendedName>
        <fullName evidence="6">SNF2 N-terminal domain-containing protein</fullName>
    </recommendedName>
</protein>
<dbReference type="SUPFAM" id="SSF52540">
    <property type="entry name" value="P-loop containing nucleoside triphosphate hydrolases"/>
    <property type="match status" value="1"/>
</dbReference>
<evidence type="ECO:0000256" key="2">
    <source>
        <dbReference type="ARBA" id="ARBA00022801"/>
    </source>
</evidence>
<organism evidence="7 8">
    <name type="scientific">Aristolochia fimbriata</name>
    <name type="common">White veined hardy Dutchman's pipe vine</name>
    <dbReference type="NCBI Taxonomy" id="158543"/>
    <lineage>
        <taxon>Eukaryota</taxon>
        <taxon>Viridiplantae</taxon>
        <taxon>Streptophyta</taxon>
        <taxon>Embryophyta</taxon>
        <taxon>Tracheophyta</taxon>
        <taxon>Spermatophyta</taxon>
        <taxon>Magnoliopsida</taxon>
        <taxon>Magnoliidae</taxon>
        <taxon>Piperales</taxon>
        <taxon>Aristolochiaceae</taxon>
        <taxon>Aristolochia</taxon>
    </lineage>
</organism>
<evidence type="ECO:0000256" key="3">
    <source>
        <dbReference type="ARBA" id="ARBA00022806"/>
    </source>
</evidence>
<feature type="domain" description="SNF2 N-terminal" evidence="6">
    <location>
        <begin position="132"/>
        <end position="270"/>
    </location>
</feature>
<dbReference type="GO" id="GO:0006281">
    <property type="term" value="P:DNA repair"/>
    <property type="evidence" value="ECO:0007669"/>
    <property type="project" value="TreeGrafter"/>
</dbReference>
<dbReference type="Gene3D" id="3.40.50.300">
    <property type="entry name" value="P-loop containing nucleotide triphosphate hydrolases"/>
    <property type="match status" value="1"/>
</dbReference>
<feature type="region of interest" description="Disordered" evidence="5">
    <location>
        <begin position="1"/>
        <end position="45"/>
    </location>
</feature>
<dbReference type="CDD" id="cd18793">
    <property type="entry name" value="SF2_C_SNF"/>
    <property type="match status" value="1"/>
</dbReference>
<reference evidence="7 8" key="1">
    <citation type="submission" date="2021-07" db="EMBL/GenBank/DDBJ databases">
        <title>The Aristolochia fimbriata genome: insights into angiosperm evolution, floral development and chemical biosynthesis.</title>
        <authorList>
            <person name="Jiao Y."/>
        </authorList>
    </citation>
    <scope>NUCLEOTIDE SEQUENCE [LARGE SCALE GENOMIC DNA]</scope>
    <source>
        <strain evidence="7">IBCAS-2021</strain>
        <tissue evidence="7">Leaf</tissue>
    </source>
</reference>
<dbReference type="PANTHER" id="PTHR45766:SF3">
    <property type="entry name" value="DNA ANNEALING HELICASE AND ENDONUCLEASE ZRANB3"/>
    <property type="match status" value="1"/>
</dbReference>
<dbReference type="EMBL" id="JAINDJ010000002">
    <property type="protein sequence ID" value="KAG9459932.1"/>
    <property type="molecule type" value="Genomic_DNA"/>
</dbReference>
<keyword evidence="3" id="KW-0347">Helicase</keyword>
<dbReference type="Proteomes" id="UP000825729">
    <property type="component" value="Unassembled WGS sequence"/>
</dbReference>
<sequence length="451" mass="50836">MSKEKALQAAARAKERIAKQKVTGETVPSGPLKPLPSETKCGPLMNTEDRTSQIEVNPLVAKGWFTASSGRFSSPRKRISGSPTTVTHSPKKKYQSNFDLKLTEVSQELEKLREPKLRYTSVTVLAFPFVSMVQKLDPLVKSALTASSAVPDLQEFYVWLEALFPDVYRNVHDYGRRYCKGGVFGLYHGASNHEELHNLIKATVMIRRLKKDVLKELPEKRRQQVFLSLDEKDMVQLRALFRELEVVKSKIKACQLQEEIEGHKFMQKNLINKIYNDSAEAKIPAVLDYLGMVIEAGCKFLIVAHHQPMLNAIHQFLQVKKKKVGCIRIDGSTQQSSRLALVTEFQEKEEIKAAVLSIKQQVTLLKQKASSVNVYYLLANDTVDDILWDVVQNKTGNLGQMLDGYENKYFGGLFCPNGKGGNPGLFCSNVKQFAKAGNLGLFPEKVPYFHR</sequence>
<dbReference type="PANTHER" id="PTHR45766">
    <property type="entry name" value="DNA ANNEALING HELICASE AND ENDONUCLEASE ZRANB3 FAMILY MEMBER"/>
    <property type="match status" value="1"/>
</dbReference>
<name>A0AAV7FI14_ARIFI</name>
<dbReference type="Gene3D" id="3.40.50.10810">
    <property type="entry name" value="Tandem AAA-ATPase domain"/>
    <property type="match status" value="1"/>
</dbReference>
<evidence type="ECO:0000256" key="4">
    <source>
        <dbReference type="ARBA" id="ARBA00022840"/>
    </source>
</evidence>
<proteinExistence type="predicted"/>
<dbReference type="GO" id="GO:0031297">
    <property type="term" value="P:replication fork processing"/>
    <property type="evidence" value="ECO:0007669"/>
    <property type="project" value="TreeGrafter"/>
</dbReference>
<keyword evidence="2" id="KW-0378">Hydrolase</keyword>
<dbReference type="GO" id="GO:0004386">
    <property type="term" value="F:helicase activity"/>
    <property type="evidence" value="ECO:0007669"/>
    <property type="project" value="UniProtKB-KW"/>
</dbReference>
<dbReference type="GO" id="GO:0043596">
    <property type="term" value="C:nuclear replication fork"/>
    <property type="evidence" value="ECO:0007669"/>
    <property type="project" value="TreeGrafter"/>
</dbReference>
<evidence type="ECO:0000259" key="6">
    <source>
        <dbReference type="Pfam" id="PF00176"/>
    </source>
</evidence>
<dbReference type="Pfam" id="PF00176">
    <property type="entry name" value="SNF2-rel_dom"/>
    <property type="match status" value="1"/>
</dbReference>
<keyword evidence="4" id="KW-0067">ATP-binding</keyword>
<dbReference type="GO" id="GO:0016787">
    <property type="term" value="F:hydrolase activity"/>
    <property type="evidence" value="ECO:0007669"/>
    <property type="project" value="UniProtKB-KW"/>
</dbReference>
<dbReference type="GO" id="GO:0004520">
    <property type="term" value="F:DNA endonuclease activity"/>
    <property type="evidence" value="ECO:0007669"/>
    <property type="project" value="TreeGrafter"/>
</dbReference>
<keyword evidence="1" id="KW-0547">Nucleotide-binding</keyword>
<feature type="compositionally biased region" description="Basic and acidic residues" evidence="5">
    <location>
        <begin position="1"/>
        <end position="18"/>
    </location>
</feature>
<keyword evidence="8" id="KW-1185">Reference proteome</keyword>
<evidence type="ECO:0000256" key="5">
    <source>
        <dbReference type="SAM" id="MobiDB-lite"/>
    </source>
</evidence>
<accession>A0AAV7FI14</accession>
<evidence type="ECO:0000313" key="8">
    <source>
        <dbReference type="Proteomes" id="UP000825729"/>
    </source>
</evidence>
<dbReference type="InterPro" id="IPR038718">
    <property type="entry name" value="SNF2-like_sf"/>
</dbReference>
<evidence type="ECO:0000313" key="7">
    <source>
        <dbReference type="EMBL" id="KAG9459932.1"/>
    </source>
</evidence>
<dbReference type="AlphaFoldDB" id="A0AAV7FI14"/>